<dbReference type="eggNOG" id="COG4297">
    <property type="taxonomic scope" value="Bacteria"/>
</dbReference>
<dbReference type="Gene3D" id="2.60.120.10">
    <property type="entry name" value="Jelly Rolls"/>
    <property type="match status" value="1"/>
</dbReference>
<name>A0A085JDA3_9GAMM</name>
<dbReference type="CDD" id="cd02219">
    <property type="entry name" value="cupin_YjlB-like"/>
    <property type="match status" value="1"/>
</dbReference>
<dbReference type="InterPro" id="IPR047121">
    <property type="entry name" value="YjiB-like"/>
</dbReference>
<gene>
    <name evidence="2" type="ORF">GTPT_2639</name>
</gene>
<reference evidence="2 3" key="1">
    <citation type="submission" date="2014-05" db="EMBL/GenBank/DDBJ databases">
        <title>ATOL: Assembling a taxonomically balanced genome-scale reconstruction of the evolutionary history of the Enterobacteriaceae.</title>
        <authorList>
            <person name="Plunkett G.III."/>
            <person name="Neeno-Eckwall E.C."/>
            <person name="Glasner J.D."/>
            <person name="Perna N.T."/>
        </authorList>
    </citation>
    <scope>NUCLEOTIDE SEQUENCE [LARGE SCALE GENOMIC DNA]</scope>
    <source>
        <strain evidence="2 3">ATCC 33301</strain>
    </source>
</reference>
<evidence type="ECO:0000313" key="3">
    <source>
        <dbReference type="Proteomes" id="UP000028602"/>
    </source>
</evidence>
<evidence type="ECO:0000313" key="2">
    <source>
        <dbReference type="EMBL" id="KFD18449.1"/>
    </source>
</evidence>
<proteinExistence type="predicted"/>
<dbReference type="PANTHER" id="PTHR36448">
    <property type="entry name" value="BLR7373 PROTEIN"/>
    <property type="match status" value="1"/>
</dbReference>
<evidence type="ECO:0000256" key="1">
    <source>
        <dbReference type="SAM" id="MobiDB-lite"/>
    </source>
</evidence>
<dbReference type="SUPFAM" id="SSF51182">
    <property type="entry name" value="RmlC-like cupins"/>
    <property type="match status" value="1"/>
</dbReference>
<dbReference type="EMBL" id="JMPR01000038">
    <property type="protein sequence ID" value="KFD18449.1"/>
    <property type="molecule type" value="Genomic_DNA"/>
</dbReference>
<protein>
    <submittedName>
        <fullName evidence="2">Cupin domain-containing protein</fullName>
    </submittedName>
</protein>
<organism evidence="2 3">
    <name type="scientific">Tatumella ptyseos ATCC 33301</name>
    <dbReference type="NCBI Taxonomy" id="1005995"/>
    <lineage>
        <taxon>Bacteria</taxon>
        <taxon>Pseudomonadati</taxon>
        <taxon>Pseudomonadota</taxon>
        <taxon>Gammaproteobacteria</taxon>
        <taxon>Enterobacterales</taxon>
        <taxon>Erwiniaceae</taxon>
        <taxon>Tatumella</taxon>
    </lineage>
</organism>
<feature type="region of interest" description="Disordered" evidence="1">
    <location>
        <begin position="190"/>
        <end position="212"/>
    </location>
</feature>
<sequence>MSCDESDPGGKMQIDSRRDFLRVMAQIAVSSPLILAAAARGESASPVVPEHFMLSANGWVPNNPHLPVLLYRQALSLSGDVTQQSEQALTHNGWPPQWVAGVFNFHHYHSTAHEVLGFVGGEARLILGGPGGKTVTVHAGDVALLPAGTGHCNSGSSDDFLVIGAYPPDQHWDICRSAPTAAMRQRIDTLPYPHQDPVSGQPQPLMSLWQQA</sequence>
<keyword evidence="3" id="KW-1185">Reference proteome</keyword>
<dbReference type="PANTHER" id="PTHR36448:SF2">
    <property type="entry name" value="CUPIN TYPE-1 DOMAIN-CONTAINING PROTEIN"/>
    <property type="match status" value="1"/>
</dbReference>
<feature type="compositionally biased region" description="Polar residues" evidence="1">
    <location>
        <begin position="198"/>
        <end position="212"/>
    </location>
</feature>
<comment type="caution">
    <text evidence="2">The sequence shown here is derived from an EMBL/GenBank/DDBJ whole genome shotgun (WGS) entry which is preliminary data.</text>
</comment>
<dbReference type="AlphaFoldDB" id="A0A085JDA3"/>
<dbReference type="InterPro" id="IPR014710">
    <property type="entry name" value="RmlC-like_jellyroll"/>
</dbReference>
<dbReference type="Proteomes" id="UP000028602">
    <property type="component" value="Unassembled WGS sequence"/>
</dbReference>
<dbReference type="InterPro" id="IPR011051">
    <property type="entry name" value="RmlC_Cupin_sf"/>
</dbReference>
<accession>A0A085JDA3</accession>